<protein>
    <recommendedName>
        <fullName evidence="3">Macroglobulin domain-containing protein</fullName>
    </recommendedName>
</protein>
<evidence type="ECO:0000313" key="2">
    <source>
        <dbReference type="Proteomes" id="UP000018850"/>
    </source>
</evidence>
<keyword evidence="2" id="KW-1185">Reference proteome</keyword>
<comment type="caution">
    <text evidence="1">The sequence shown here is derived from an EMBL/GenBank/DDBJ whole genome shotgun (WGS) entry which is preliminary data.</text>
</comment>
<dbReference type="eggNOG" id="COG2373">
    <property type="taxonomic scope" value="Bacteria"/>
</dbReference>
<reference evidence="2" key="1">
    <citation type="submission" date="2013-11" db="EMBL/GenBank/DDBJ databases">
        <title>Draft genome sequence from a member of Zhouia, isolated tidal flat.</title>
        <authorList>
            <person name="Jin H."/>
            <person name="Jeon C.O."/>
        </authorList>
    </citation>
    <scope>NUCLEOTIDE SEQUENCE [LARGE SCALE GENOMIC DNA]</scope>
    <source>
        <strain evidence="2">AD3</strain>
    </source>
</reference>
<accession>W2UQJ1</accession>
<dbReference type="EMBL" id="AYXY01000013">
    <property type="protein sequence ID" value="ETN96263.1"/>
    <property type="molecule type" value="Genomic_DNA"/>
</dbReference>
<name>W2UQJ1_9FLAO</name>
<dbReference type="AlphaFoldDB" id="W2UQJ1"/>
<dbReference type="Gene3D" id="2.60.40.1930">
    <property type="match status" value="1"/>
</dbReference>
<evidence type="ECO:0008006" key="3">
    <source>
        <dbReference type="Google" id="ProtNLM"/>
    </source>
</evidence>
<proteinExistence type="predicted"/>
<dbReference type="PATRIC" id="fig|1286632.3.peg.772"/>
<dbReference type="Proteomes" id="UP000018850">
    <property type="component" value="Unassembled WGS sequence"/>
</dbReference>
<evidence type="ECO:0000313" key="1">
    <source>
        <dbReference type="EMBL" id="ETN96263.1"/>
    </source>
</evidence>
<gene>
    <name evidence="1" type="ORF">P278_07740</name>
</gene>
<organism evidence="1 2">
    <name type="scientific">Zhouia amylolytica AD3</name>
    <dbReference type="NCBI Taxonomy" id="1286632"/>
    <lineage>
        <taxon>Bacteria</taxon>
        <taxon>Pseudomonadati</taxon>
        <taxon>Bacteroidota</taxon>
        <taxon>Flavobacteriia</taxon>
        <taxon>Flavobacteriales</taxon>
        <taxon>Flavobacteriaceae</taxon>
        <taxon>Zhouia</taxon>
    </lineage>
</organism>
<sequence>MFPLPKYNFFKVTKLFSLLAVLIPYFLYSQAFENSLDLASPEKVYLQLSSKVYAIDEEIWFKAIVTDAKHHTNEIYSSLLYVELIDAEGQIIDQKKLKLSMGIGYGSFLLNENLSDGRYLIRAYTRWNRNFGKDFIYESYINLISNTKDNTNKLIDSLLIVEDNSNNYLLKGRLLHENYTSKSKSENLMVHLKWENGQDSFKIKAKKEPYYQFEHEINGRPDWISVSINEMGIRQKESIVLKNSIDLQFFPEGGHLIHGVLNKIGFKAIDVSGKGIFVQGGIYDQSEQLICSFDSNHLGMGVVSFQPDSNRTYHAKILSKDFQNDRIYALPPVMAKGSILSISRINKHIRLNVFSSLKTTDYIHIKISCRGVDYYLIEGPLKNGYLTKDFLAEKLPEGILVFTLMDKSKRPVSERLFFNSTSKHRLNFSLKSDKSLYTQREPLNIKVKRSQNETIASKADMSVLVINKKLWNIKKFESIRSYFLLSSELRGAIEEPDFYFRGNESNRIEDLDALLLTQGWRNYKYPVQKTTQRFFWPENNISVNGHIISNNHKSSPKNINVSLITFGKNPSFYSAVTDSIGRFEFPLYNTSNRAMRILLSAKDSTGNSNYNIVLNTTDPPAISFNHKPDFSETGFTTKAAKTLFRQRNISYQAMDLPNDVTALEEVVVSERRLTPLQLKLNKKYGAPDVIISGDEIKKKEKKWSYGLYSILLFNYGDQIEIENFSDGFMLAHIRGGRGEPTLLMADGRLLEKHEYDNVPHISPDIIDRIELIKYAKFFKSHFLKVFPETNPLEAPPLGHIISIVTKEGKGIYASRKPQPGTIHSSIKVFDTVKEYYTPKHTTFSEKESDIGDYRSLIYWNPSISIQPGETKTINFFNGDITGKHLIIVEMITEDGRIGYRELPYEVISKIP</sequence>
<dbReference type="STRING" id="376730.SAMN04487906_1939"/>
<reference evidence="1 2" key="2">
    <citation type="journal article" date="2016" name="Genome Announc.">
        <title>Draft Genome Sequence of Zhouia amylolytica AD3, Isolated from Tidal Flat Sediment.</title>
        <authorList>
            <person name="Jia B."/>
            <person name="Jin H.M."/>
            <person name="Lee H.J."/>
            <person name="Jeon C.O."/>
        </authorList>
    </citation>
    <scope>NUCLEOTIDE SEQUENCE [LARGE SCALE GENOMIC DNA]</scope>
    <source>
        <strain evidence="1 2">AD3</strain>
    </source>
</reference>